<feature type="binding site" evidence="17">
    <location>
        <position position="87"/>
    </location>
    <ligand>
        <name>[4Fe-4S] cluster</name>
        <dbReference type="ChEBI" id="CHEBI:49883"/>
    </ligand>
</feature>
<keyword evidence="14 17" id="KW-0676">Redox-active center</keyword>
<dbReference type="AlphaFoldDB" id="A0AAU8GYZ3"/>
<organism evidence="18">
    <name type="scientific">Thermodesulfovibrio autotrophicus</name>
    <dbReference type="NCBI Taxonomy" id="3118333"/>
    <lineage>
        <taxon>Bacteria</taxon>
        <taxon>Pseudomonadati</taxon>
        <taxon>Nitrospirota</taxon>
        <taxon>Thermodesulfovibrionia</taxon>
        <taxon>Thermodesulfovibrionales</taxon>
        <taxon>Thermodesulfovibrionaceae</taxon>
        <taxon>Thermodesulfovibrio</taxon>
    </lineage>
</organism>
<dbReference type="RefSeq" id="WP_353684965.1">
    <property type="nucleotide sequence ID" value="NZ_CP144373.1"/>
</dbReference>
<dbReference type="EMBL" id="CP144373">
    <property type="protein sequence ID" value="XCH47442.1"/>
    <property type="molecule type" value="Genomic_DNA"/>
</dbReference>
<evidence type="ECO:0000313" key="18">
    <source>
        <dbReference type="EMBL" id="XCH47442.1"/>
    </source>
</evidence>
<evidence type="ECO:0000256" key="2">
    <source>
        <dbReference type="ARBA" id="ARBA00004691"/>
    </source>
</evidence>
<dbReference type="GO" id="GO:0008616">
    <property type="term" value="P:tRNA queuosine(34) biosynthetic process"/>
    <property type="evidence" value="ECO:0007669"/>
    <property type="project" value="UniProtKB-UniRule"/>
</dbReference>
<dbReference type="GO" id="GO:0052693">
    <property type="term" value="F:epoxyqueuosine reductase activity"/>
    <property type="evidence" value="ECO:0007669"/>
    <property type="project" value="UniProtKB-UniRule"/>
</dbReference>
<evidence type="ECO:0000256" key="12">
    <source>
        <dbReference type="ARBA" id="ARBA00023014"/>
    </source>
</evidence>
<evidence type="ECO:0000256" key="15">
    <source>
        <dbReference type="ARBA" id="ARBA00031446"/>
    </source>
</evidence>
<keyword evidence="7 17" id="KW-0819">tRNA processing</keyword>
<dbReference type="Pfam" id="PF02677">
    <property type="entry name" value="QueH"/>
    <property type="match status" value="1"/>
</dbReference>
<evidence type="ECO:0000256" key="8">
    <source>
        <dbReference type="ARBA" id="ARBA00022723"/>
    </source>
</evidence>
<accession>A0AAU8GYZ3</accession>
<dbReference type="GO" id="GO:0046872">
    <property type="term" value="F:metal ion binding"/>
    <property type="evidence" value="ECO:0007669"/>
    <property type="project" value="UniProtKB-KW"/>
</dbReference>
<comment type="pathway">
    <text evidence="2 17">tRNA modification; tRNA-queuosine biosynthesis.</text>
</comment>
<dbReference type="PANTHER" id="PTHR36701:SF1">
    <property type="entry name" value="EPOXYQUEUOSINE REDUCTASE QUEH"/>
    <property type="match status" value="1"/>
</dbReference>
<keyword evidence="6 17" id="KW-0004">4Fe-4S</keyword>
<evidence type="ECO:0000256" key="7">
    <source>
        <dbReference type="ARBA" id="ARBA00022694"/>
    </source>
</evidence>
<feature type="binding site" evidence="17">
    <location>
        <position position="84"/>
    </location>
    <ligand>
        <name>[4Fe-4S] cluster</name>
        <dbReference type="ChEBI" id="CHEBI:49883"/>
    </ligand>
</feature>
<keyword evidence="11 17" id="KW-0408">Iron</keyword>
<comment type="similarity">
    <text evidence="3 17">Belongs to the QueH family.</text>
</comment>
<keyword evidence="10 17" id="KW-0560">Oxidoreductase</keyword>
<evidence type="ECO:0000256" key="13">
    <source>
        <dbReference type="ARBA" id="ARBA00023157"/>
    </source>
</evidence>
<evidence type="ECO:0000256" key="10">
    <source>
        <dbReference type="ARBA" id="ARBA00023002"/>
    </source>
</evidence>
<evidence type="ECO:0000256" key="14">
    <source>
        <dbReference type="ARBA" id="ARBA00023284"/>
    </source>
</evidence>
<keyword evidence="9 17" id="KW-0671">Queuosine biosynthesis</keyword>
<evidence type="ECO:0000256" key="6">
    <source>
        <dbReference type="ARBA" id="ARBA00022485"/>
    </source>
</evidence>
<evidence type="ECO:0000256" key="4">
    <source>
        <dbReference type="ARBA" id="ARBA00012622"/>
    </source>
</evidence>
<evidence type="ECO:0000256" key="16">
    <source>
        <dbReference type="ARBA" id="ARBA00047415"/>
    </source>
</evidence>
<gene>
    <name evidence="17" type="primary">queH</name>
    <name evidence="18" type="ORF">V4D30_04000</name>
</gene>
<reference evidence="18" key="1">
    <citation type="submission" date="2024-01" db="EMBL/GenBank/DDBJ databases">
        <title>The first autotrophic representatives of the genus Thermodesulfovibrio.</title>
        <authorList>
            <person name="Maltseva A.I."/>
            <person name="Elcheninov A.G."/>
            <person name="Kublanov I.V."/>
            <person name="Lebedinsky A.V."/>
            <person name="Frolov E.N."/>
        </authorList>
    </citation>
    <scope>NUCLEOTIDE SEQUENCE</scope>
    <source>
        <strain evidence="18">3907-1M</strain>
    </source>
</reference>
<keyword evidence="12 17" id="KW-0411">Iron-sulfur</keyword>
<dbReference type="HAMAP" id="MF_02089">
    <property type="entry name" value="QueH"/>
    <property type="match status" value="1"/>
</dbReference>
<feature type="binding site" evidence="17">
    <location>
        <position position="8"/>
    </location>
    <ligand>
        <name>[4Fe-4S] cluster</name>
        <dbReference type="ChEBI" id="CHEBI:49883"/>
    </ligand>
</feature>
<evidence type="ECO:0000256" key="1">
    <source>
        <dbReference type="ARBA" id="ARBA00002268"/>
    </source>
</evidence>
<dbReference type="PANTHER" id="PTHR36701">
    <property type="entry name" value="EPOXYQUEUOSINE REDUCTASE QUEH"/>
    <property type="match status" value="1"/>
</dbReference>
<evidence type="ECO:0000256" key="3">
    <source>
        <dbReference type="ARBA" id="ARBA00008207"/>
    </source>
</evidence>
<proteinExistence type="inferred from homology"/>
<comment type="catalytic activity">
    <reaction evidence="16 17">
        <text>epoxyqueuosine(34) in tRNA + AH2 = queuosine(34) in tRNA + A + H2O</text>
        <dbReference type="Rhea" id="RHEA:32159"/>
        <dbReference type="Rhea" id="RHEA-COMP:18571"/>
        <dbReference type="Rhea" id="RHEA-COMP:18582"/>
        <dbReference type="ChEBI" id="CHEBI:13193"/>
        <dbReference type="ChEBI" id="CHEBI:15377"/>
        <dbReference type="ChEBI" id="CHEBI:17499"/>
        <dbReference type="ChEBI" id="CHEBI:194431"/>
        <dbReference type="ChEBI" id="CHEBI:194443"/>
        <dbReference type="EC" id="1.17.99.6"/>
    </reaction>
</comment>
<name>A0AAU8GYZ3_9BACT</name>
<dbReference type="SUPFAM" id="SSF52402">
    <property type="entry name" value="Adenine nucleotide alpha hydrolases-like"/>
    <property type="match status" value="1"/>
</dbReference>
<dbReference type="KEGG" id="taut:V4D30_04000"/>
<keyword evidence="13 17" id="KW-1015">Disulfide bond</keyword>
<evidence type="ECO:0000256" key="17">
    <source>
        <dbReference type="HAMAP-Rule" id="MF_02089"/>
    </source>
</evidence>
<keyword evidence="8 17" id="KW-0479">Metal-binding</keyword>
<evidence type="ECO:0000256" key="5">
    <source>
        <dbReference type="ARBA" id="ARBA00016895"/>
    </source>
</evidence>
<feature type="disulfide bond" description="Redox-active" evidence="17">
    <location>
        <begin position="164"/>
        <end position="166"/>
    </location>
</feature>
<sequence>MKILLHTCCSNCAIYPVEVLTNKGFDITLFWYNPNIHPYTEYRARMDSLKKLEQLWNLKVIYDDSYKEFYKFLRAVVGKEKERCEICYRMRLERAAQKARETGIDKFTTTLLVSPYQKFDKIIKVGDEIGKKLGVNFISEDFREGFKKAMKTAVALELYRQKYCGCIYSEAERYLKRIDYE</sequence>
<feature type="binding site" evidence="17">
    <location>
        <position position="9"/>
    </location>
    <ligand>
        <name>[4Fe-4S] cluster</name>
        <dbReference type="ChEBI" id="CHEBI:49883"/>
    </ligand>
</feature>
<comment type="function">
    <text evidence="1 17">Catalyzes the conversion of epoxyqueuosine (oQ) to queuosine (Q), which is a hypermodified base found in the wobble positions of tRNA(Asp), tRNA(Asn), tRNA(His) and tRNA(Tyr).</text>
</comment>
<dbReference type="InterPro" id="IPR003828">
    <property type="entry name" value="QueH"/>
</dbReference>
<evidence type="ECO:0000256" key="9">
    <source>
        <dbReference type="ARBA" id="ARBA00022785"/>
    </source>
</evidence>
<dbReference type="GO" id="GO:0051539">
    <property type="term" value="F:4 iron, 4 sulfur cluster binding"/>
    <property type="evidence" value="ECO:0007669"/>
    <property type="project" value="UniProtKB-UniRule"/>
</dbReference>
<protein>
    <recommendedName>
        <fullName evidence="5 17">Epoxyqueuosine reductase QueH</fullName>
        <ecNumber evidence="4 17">1.17.99.6</ecNumber>
    </recommendedName>
    <alternativeName>
        <fullName evidence="15 17">Queuosine biosynthesis protein QueH</fullName>
    </alternativeName>
</protein>
<dbReference type="EC" id="1.17.99.6" evidence="4 17"/>
<evidence type="ECO:0000256" key="11">
    <source>
        <dbReference type="ARBA" id="ARBA00023004"/>
    </source>
</evidence>